<sequence>MSIPIITLHRGNSLHLLYSLAQAKQTNPKSDIFLIGDESNQWINFVNHENIKDYYSSAKKFEDVYGDNHLSRNNYSYELFCFQRWLILKDFMIKNKLKKCVHIDSDLMIYTNLSEEQVKFEAFDFTLSKKGSGHNSFIKLKGLEDFCELLMHFYTTSSTLEILRSLLAEKRNNGETRGGICDMTLLNQYYQRNADKIGLTSDIINDSVYDANVNISDGFEMCNGMKKIYWIDSHPFCRHVEYGKEIKFNSIHFKGHAKKYINEFYRGDKKLILYNQFYRKMKAGLTKIIN</sequence>
<dbReference type="RefSeq" id="WP_008179264.1">
    <property type="nucleotide sequence ID" value="NZ_GL890825.1"/>
</dbReference>
<dbReference type="eggNOG" id="ENOG5032JF5">
    <property type="taxonomic scope" value="Bacteria"/>
</dbReference>
<dbReference type="AlphaFoldDB" id="F4XK39"/>
<reference evidence="2" key="1">
    <citation type="journal article" date="2011" name="Proc. Natl. Acad. Sci. U.S.A.">
        <title>Genomic insights into the physiology and ecology of the marine filamentous cyanobacterium Lyngbya majuscula.</title>
        <authorList>
            <person name="Jones A.C."/>
            <person name="Monroe E.A."/>
            <person name="Podell S."/>
            <person name="Hess W.R."/>
            <person name="Klages S."/>
            <person name="Esquenazi E."/>
            <person name="Niessen S."/>
            <person name="Hoover H."/>
            <person name="Rothmann M."/>
            <person name="Lasken R.S."/>
            <person name="Yates J.R.III."/>
            <person name="Reinhardt R."/>
            <person name="Kube M."/>
            <person name="Burkart M.D."/>
            <person name="Allen E.E."/>
            <person name="Dorrestein P.C."/>
            <person name="Gerwick W.H."/>
            <person name="Gerwick L."/>
        </authorList>
    </citation>
    <scope>NUCLEOTIDE SEQUENCE [LARGE SCALE GENOMIC DNA]</scope>
    <source>
        <strain evidence="2">3L</strain>
    </source>
</reference>
<organism evidence="1 2">
    <name type="scientific">Moorena producens 3L</name>
    <dbReference type="NCBI Taxonomy" id="489825"/>
    <lineage>
        <taxon>Bacteria</taxon>
        <taxon>Bacillati</taxon>
        <taxon>Cyanobacteriota</taxon>
        <taxon>Cyanophyceae</taxon>
        <taxon>Coleofasciculales</taxon>
        <taxon>Coleofasciculaceae</taxon>
        <taxon>Moorena</taxon>
    </lineage>
</organism>
<accession>F4XK39</accession>
<dbReference type="OrthoDB" id="7299295at2"/>
<keyword evidence="2" id="KW-1185">Reference proteome</keyword>
<dbReference type="EMBL" id="GL890825">
    <property type="protein sequence ID" value="EGJ34998.1"/>
    <property type="molecule type" value="Genomic_DNA"/>
</dbReference>
<evidence type="ECO:0000313" key="1">
    <source>
        <dbReference type="EMBL" id="EGJ34998.1"/>
    </source>
</evidence>
<proteinExistence type="predicted"/>
<name>F4XK39_9CYAN</name>
<gene>
    <name evidence="1" type="ORF">LYNGBM3L_09380</name>
</gene>
<evidence type="ECO:0008006" key="3">
    <source>
        <dbReference type="Google" id="ProtNLM"/>
    </source>
</evidence>
<evidence type="ECO:0000313" key="2">
    <source>
        <dbReference type="Proteomes" id="UP000003959"/>
    </source>
</evidence>
<dbReference type="HOGENOM" id="CLU_1000583_0_0_3"/>
<protein>
    <recommendedName>
        <fullName evidence="3">Nucleotide-diphospho-sugar transferase domain-containing protein</fullName>
    </recommendedName>
</protein>
<dbReference type="Proteomes" id="UP000003959">
    <property type="component" value="Unassembled WGS sequence"/>
</dbReference>